<evidence type="ECO:0000313" key="2">
    <source>
        <dbReference type="Proteomes" id="UP000265798"/>
    </source>
</evidence>
<dbReference type="AlphaFoldDB" id="A0A396Z8S2"/>
<comment type="caution">
    <text evidence="1">The sequence shown here is derived from an EMBL/GenBank/DDBJ whole genome shotgun (WGS) entry which is preliminary data.</text>
</comment>
<reference evidence="2" key="1">
    <citation type="submission" date="2018-05" db="EMBL/GenBank/DDBJ databases">
        <title>Leptospira yasudae sp. nov. and Leptospira stimsonii sp. nov., two pathogenic species of the genus Leptospira isolated from environmental sources.</title>
        <authorList>
            <person name="Casanovas-Massana A."/>
            <person name="Hamond C."/>
            <person name="Santos L.A."/>
            <person name="Hacker K.P."/>
            <person name="Balassiano I."/>
            <person name="Medeiros M.A."/>
            <person name="Reis M.G."/>
            <person name="Ko A.I."/>
            <person name="Wunder E.A."/>
        </authorList>
    </citation>
    <scope>NUCLEOTIDE SEQUENCE [LARGE SCALE GENOMIC DNA]</scope>
    <source>
        <strain evidence="2">Yale</strain>
    </source>
</reference>
<protein>
    <submittedName>
        <fullName evidence="1">Uncharacterized protein</fullName>
    </submittedName>
</protein>
<dbReference type="OrthoDB" id="10005332at2"/>
<organism evidence="1 2">
    <name type="scientific">Leptospira stimsonii</name>
    <dbReference type="NCBI Taxonomy" id="2202203"/>
    <lineage>
        <taxon>Bacteria</taxon>
        <taxon>Pseudomonadati</taxon>
        <taxon>Spirochaetota</taxon>
        <taxon>Spirochaetia</taxon>
        <taxon>Leptospirales</taxon>
        <taxon>Leptospiraceae</taxon>
        <taxon>Leptospira</taxon>
    </lineage>
</organism>
<dbReference type="EMBL" id="QHCT01000001">
    <property type="protein sequence ID" value="RHX91972.1"/>
    <property type="molecule type" value="Genomic_DNA"/>
</dbReference>
<evidence type="ECO:0000313" key="1">
    <source>
        <dbReference type="EMBL" id="RHX91972.1"/>
    </source>
</evidence>
<proteinExistence type="predicted"/>
<gene>
    <name evidence="1" type="ORF">DLM75_01690</name>
</gene>
<accession>A0A396Z8S2</accession>
<sequence>MSPILFCRLYSLSYNLIFVFENSKYKDSDRFGQIVYLYRTKFIVLIFQKFVTIRIRKNYKLQKIDSL</sequence>
<dbReference type="Proteomes" id="UP000265798">
    <property type="component" value="Unassembled WGS sequence"/>
</dbReference>
<name>A0A396Z8S2_9LEPT</name>